<proteinExistence type="predicted"/>
<dbReference type="EMBL" id="FPHC01000064">
    <property type="protein sequence ID" value="SFV61341.1"/>
    <property type="molecule type" value="Genomic_DNA"/>
</dbReference>
<evidence type="ECO:0000313" key="1">
    <source>
        <dbReference type="EMBL" id="SFV61341.1"/>
    </source>
</evidence>
<reference evidence="1" key="1">
    <citation type="submission" date="2016-10" db="EMBL/GenBank/DDBJ databases">
        <authorList>
            <person name="de Groot N.N."/>
        </authorList>
    </citation>
    <scope>NUCLEOTIDE SEQUENCE</scope>
</reference>
<organism evidence="1">
    <name type="scientific">hydrothermal vent metagenome</name>
    <dbReference type="NCBI Taxonomy" id="652676"/>
    <lineage>
        <taxon>unclassified sequences</taxon>
        <taxon>metagenomes</taxon>
        <taxon>ecological metagenomes</taxon>
    </lineage>
</organism>
<name>A0A1W1C6N2_9ZZZZ</name>
<dbReference type="AlphaFoldDB" id="A0A1W1C6N2"/>
<gene>
    <name evidence="1" type="ORF">MNB_SV-6-961</name>
</gene>
<protein>
    <submittedName>
        <fullName evidence="1">Uncharacterized protein</fullName>
    </submittedName>
</protein>
<sequence length="40" mass="4957">MLYIFFSYTIISNRLYNRLLMWRYQKNSLSVDLSMVSYII</sequence>
<accession>A0A1W1C6N2</accession>